<dbReference type="OrthoDB" id="9806127at2"/>
<dbReference type="Gene3D" id="1.20.1560.10">
    <property type="entry name" value="ABC transporter type 1, transmembrane domain"/>
    <property type="match status" value="1"/>
</dbReference>
<evidence type="ECO:0000256" key="7">
    <source>
        <dbReference type="SAM" id="Phobius"/>
    </source>
</evidence>
<dbReference type="GO" id="GO:0140359">
    <property type="term" value="F:ABC-type transporter activity"/>
    <property type="evidence" value="ECO:0007669"/>
    <property type="project" value="InterPro"/>
</dbReference>
<dbReference type="InterPro" id="IPR003439">
    <property type="entry name" value="ABC_transporter-like_ATP-bd"/>
</dbReference>
<evidence type="ECO:0000313" key="10">
    <source>
        <dbReference type="EMBL" id="REF96986.1"/>
    </source>
</evidence>
<dbReference type="InterPro" id="IPR017871">
    <property type="entry name" value="ABC_transporter-like_CS"/>
</dbReference>
<organism evidence="10 11">
    <name type="scientific">Asanoa ferruginea</name>
    <dbReference type="NCBI Taxonomy" id="53367"/>
    <lineage>
        <taxon>Bacteria</taxon>
        <taxon>Bacillati</taxon>
        <taxon>Actinomycetota</taxon>
        <taxon>Actinomycetes</taxon>
        <taxon>Micromonosporales</taxon>
        <taxon>Micromonosporaceae</taxon>
        <taxon>Asanoa</taxon>
    </lineage>
</organism>
<dbReference type="PANTHER" id="PTHR24221">
    <property type="entry name" value="ATP-BINDING CASSETTE SUB-FAMILY B"/>
    <property type="match status" value="1"/>
</dbReference>
<keyword evidence="6 7" id="KW-0472">Membrane</keyword>
<evidence type="ECO:0000259" key="9">
    <source>
        <dbReference type="PROSITE" id="PS50929"/>
    </source>
</evidence>
<dbReference type="RefSeq" id="WP_116076219.1">
    <property type="nucleotide sequence ID" value="NZ_BONB01000031.1"/>
</dbReference>
<dbReference type="Proteomes" id="UP000256913">
    <property type="component" value="Unassembled WGS sequence"/>
</dbReference>
<keyword evidence="2 7" id="KW-0812">Transmembrane</keyword>
<gene>
    <name evidence="10" type="ORF">DFJ67_2981</name>
</gene>
<dbReference type="SMART" id="SM00382">
    <property type="entry name" value="AAA"/>
    <property type="match status" value="1"/>
</dbReference>
<dbReference type="InterPro" id="IPR014216">
    <property type="entry name" value="ABC_transptr_CydD"/>
</dbReference>
<dbReference type="AlphaFoldDB" id="A0A3D9ZHU0"/>
<dbReference type="InterPro" id="IPR039421">
    <property type="entry name" value="Type_1_exporter"/>
</dbReference>
<evidence type="ECO:0000313" key="11">
    <source>
        <dbReference type="Proteomes" id="UP000256913"/>
    </source>
</evidence>
<dbReference type="GO" id="GO:0016887">
    <property type="term" value="F:ATP hydrolysis activity"/>
    <property type="evidence" value="ECO:0007669"/>
    <property type="project" value="InterPro"/>
</dbReference>
<dbReference type="PROSITE" id="PS00211">
    <property type="entry name" value="ABC_TRANSPORTER_1"/>
    <property type="match status" value="1"/>
</dbReference>
<evidence type="ECO:0000256" key="1">
    <source>
        <dbReference type="ARBA" id="ARBA00004651"/>
    </source>
</evidence>
<dbReference type="CDD" id="cd18584">
    <property type="entry name" value="ABC_6TM_AarD_CydD"/>
    <property type="match status" value="1"/>
</dbReference>
<dbReference type="InterPro" id="IPR011527">
    <property type="entry name" value="ABC1_TM_dom"/>
</dbReference>
<feature type="domain" description="ABC transmembrane type-1" evidence="9">
    <location>
        <begin position="12"/>
        <end position="291"/>
    </location>
</feature>
<accession>A0A3D9ZHU0</accession>
<keyword evidence="5 7" id="KW-1133">Transmembrane helix</keyword>
<keyword evidence="3" id="KW-0547">Nucleotide-binding</keyword>
<dbReference type="PROSITE" id="PS50893">
    <property type="entry name" value="ABC_TRANSPORTER_2"/>
    <property type="match status" value="1"/>
</dbReference>
<dbReference type="InterPro" id="IPR036640">
    <property type="entry name" value="ABC1_TM_sf"/>
</dbReference>
<proteinExistence type="predicted"/>
<reference evidence="10 11" key="1">
    <citation type="submission" date="2018-08" db="EMBL/GenBank/DDBJ databases">
        <title>Sequencing the genomes of 1000 actinobacteria strains.</title>
        <authorList>
            <person name="Klenk H.-P."/>
        </authorList>
    </citation>
    <scope>NUCLEOTIDE SEQUENCE [LARGE SCALE GENOMIC DNA]</scope>
    <source>
        <strain evidence="10 11">DSM 44099</strain>
    </source>
</reference>
<evidence type="ECO:0000256" key="3">
    <source>
        <dbReference type="ARBA" id="ARBA00022741"/>
    </source>
</evidence>
<dbReference type="SUPFAM" id="SSF52540">
    <property type="entry name" value="P-loop containing nucleoside triphosphate hydrolases"/>
    <property type="match status" value="1"/>
</dbReference>
<protein>
    <submittedName>
        <fullName evidence="10">ATP-binding cassette subfamily C protein CydD</fullName>
    </submittedName>
</protein>
<dbReference type="PANTHER" id="PTHR24221:SF590">
    <property type="entry name" value="COMPONENT LINKED WITH THE ASSEMBLY OF CYTOCHROME' TRANSPORT TRANSMEMBRANE ATP-BINDING PROTEIN ABC TRANSPORTER CYDD-RELATED"/>
    <property type="match status" value="1"/>
</dbReference>
<dbReference type="GO" id="GO:0042883">
    <property type="term" value="P:cysteine transport"/>
    <property type="evidence" value="ECO:0007669"/>
    <property type="project" value="InterPro"/>
</dbReference>
<feature type="transmembrane region" description="Helical" evidence="7">
    <location>
        <begin position="12"/>
        <end position="36"/>
    </location>
</feature>
<dbReference type="GO" id="GO:0005524">
    <property type="term" value="F:ATP binding"/>
    <property type="evidence" value="ECO:0007669"/>
    <property type="project" value="UniProtKB-KW"/>
</dbReference>
<dbReference type="Pfam" id="PF00005">
    <property type="entry name" value="ABC_tran"/>
    <property type="match status" value="1"/>
</dbReference>
<dbReference type="SUPFAM" id="SSF90123">
    <property type="entry name" value="ABC transporter transmembrane region"/>
    <property type="match status" value="1"/>
</dbReference>
<keyword evidence="4 10" id="KW-0067">ATP-binding</keyword>
<keyword evidence="11" id="KW-1185">Reference proteome</keyword>
<dbReference type="NCBIfam" id="TIGR02857">
    <property type="entry name" value="CydD"/>
    <property type="match status" value="1"/>
</dbReference>
<dbReference type="EMBL" id="QUMQ01000001">
    <property type="protein sequence ID" value="REF96986.1"/>
    <property type="molecule type" value="Genomic_DNA"/>
</dbReference>
<evidence type="ECO:0000256" key="6">
    <source>
        <dbReference type="ARBA" id="ARBA00023136"/>
    </source>
</evidence>
<comment type="caution">
    <text evidence="10">The sequence shown here is derived from an EMBL/GenBank/DDBJ whole genome shotgun (WGS) entry which is preliminary data.</text>
</comment>
<evidence type="ECO:0000256" key="5">
    <source>
        <dbReference type="ARBA" id="ARBA00022989"/>
    </source>
</evidence>
<dbReference type="InterPro" id="IPR003593">
    <property type="entry name" value="AAA+_ATPase"/>
</dbReference>
<feature type="transmembrane region" description="Helical" evidence="7">
    <location>
        <begin position="123"/>
        <end position="143"/>
    </location>
</feature>
<feature type="transmembrane region" description="Helical" evidence="7">
    <location>
        <begin position="149"/>
        <end position="170"/>
    </location>
</feature>
<evidence type="ECO:0000259" key="8">
    <source>
        <dbReference type="PROSITE" id="PS50893"/>
    </source>
</evidence>
<dbReference type="Pfam" id="PF00664">
    <property type="entry name" value="ABC_membrane"/>
    <property type="match status" value="1"/>
</dbReference>
<dbReference type="GO" id="GO:0005886">
    <property type="term" value="C:plasma membrane"/>
    <property type="evidence" value="ECO:0007669"/>
    <property type="project" value="UniProtKB-SubCell"/>
</dbReference>
<evidence type="ECO:0000256" key="4">
    <source>
        <dbReference type="ARBA" id="ARBA00022840"/>
    </source>
</evidence>
<feature type="transmembrane region" description="Helical" evidence="7">
    <location>
        <begin position="228"/>
        <end position="249"/>
    </location>
</feature>
<feature type="transmembrane region" description="Helical" evidence="7">
    <location>
        <begin position="48"/>
        <end position="72"/>
    </location>
</feature>
<name>A0A3D9ZHU0_9ACTN</name>
<dbReference type="Gene3D" id="3.40.50.300">
    <property type="entry name" value="P-loop containing nucleotide triphosphate hydrolases"/>
    <property type="match status" value="1"/>
</dbReference>
<dbReference type="PROSITE" id="PS50929">
    <property type="entry name" value="ABC_TM1F"/>
    <property type="match status" value="1"/>
</dbReference>
<evidence type="ECO:0000256" key="2">
    <source>
        <dbReference type="ARBA" id="ARBA00022692"/>
    </source>
</evidence>
<comment type="subcellular location">
    <subcellularLocation>
        <location evidence="1">Cell membrane</location>
        <topology evidence="1">Multi-pass membrane protein</topology>
    </subcellularLocation>
</comment>
<feature type="domain" description="ABC transporter" evidence="8">
    <location>
        <begin position="321"/>
        <end position="541"/>
    </location>
</feature>
<sequence>MHRVPATRRHFAVLGLAGVATAVVIVLQATALATVLTAAAGGRLDRTALGLFVVLVAGRAALAWAQGAVTAWSAAAVKEALRVELLGSVTRRDPAWLAGQRGGSLATLVGRGLDGLDAYFTGYLPQLVLGVTIPIAVLARLVFADWTSAVIVAVTLPLIPVFGALVGWQAQAATERQWRRLSRLGGHFLDMLSGLPTLRAFGRAQAQVDVVRRMADAHREATMKTLRIAFLSALVLELVATISVALVAVPVGLRLLSGGITLQVALLVLLLTPEAYLPLRAAGSKFHASLEGLTALDEALSALPSSSAPAVGIAVPRPGPLVFDGVTVTYDRTTALRDVSLTIQPGERVAIVGPSGAGKSTLLGLLLGFVQPTAGQVLVSGVPLADADLDAWRRQIAWVPQRAHLFAGTVADNVRLGAAPSTDLDKAATAAALDEVVAALPDGWETMLGERGYGLSSGQRQRIALARAFLRDQASLVLLDEPTARLDAASEAAVVEATIGLLAGRTGVFVAHRPALLAVADRVLRVDGGVVTELTPARVGA</sequence>
<dbReference type="InterPro" id="IPR027417">
    <property type="entry name" value="P-loop_NTPase"/>
</dbReference>